<dbReference type="Proteomes" id="UP001314263">
    <property type="component" value="Unassembled WGS sequence"/>
</dbReference>
<dbReference type="AlphaFoldDB" id="A0AAV1I0P3"/>
<proteinExistence type="predicted"/>
<feature type="compositionally biased region" description="Low complexity" evidence="1">
    <location>
        <begin position="65"/>
        <end position="115"/>
    </location>
</feature>
<keyword evidence="3" id="KW-1185">Reference proteome</keyword>
<evidence type="ECO:0000313" key="2">
    <source>
        <dbReference type="EMBL" id="CAK0763859.1"/>
    </source>
</evidence>
<dbReference type="EMBL" id="CAUYUE010000004">
    <property type="protein sequence ID" value="CAK0763859.1"/>
    <property type="molecule type" value="Genomic_DNA"/>
</dbReference>
<name>A0AAV1I0P3_9CHLO</name>
<organism evidence="2 3">
    <name type="scientific">Coccomyxa viridis</name>
    <dbReference type="NCBI Taxonomy" id="1274662"/>
    <lineage>
        <taxon>Eukaryota</taxon>
        <taxon>Viridiplantae</taxon>
        <taxon>Chlorophyta</taxon>
        <taxon>core chlorophytes</taxon>
        <taxon>Trebouxiophyceae</taxon>
        <taxon>Trebouxiophyceae incertae sedis</taxon>
        <taxon>Coccomyxaceae</taxon>
        <taxon>Coccomyxa</taxon>
    </lineage>
</organism>
<evidence type="ECO:0000256" key="1">
    <source>
        <dbReference type="SAM" id="MobiDB-lite"/>
    </source>
</evidence>
<gene>
    <name evidence="2" type="ORF">CVIRNUC_003100</name>
</gene>
<reference evidence="2 3" key="1">
    <citation type="submission" date="2023-10" db="EMBL/GenBank/DDBJ databases">
        <authorList>
            <person name="Maclean D."/>
            <person name="Macfadyen A."/>
        </authorList>
    </citation>
    <scope>NUCLEOTIDE SEQUENCE [LARGE SCALE GENOMIC DNA]</scope>
</reference>
<comment type="caution">
    <text evidence="2">The sequence shown here is derived from an EMBL/GenBank/DDBJ whole genome shotgun (WGS) entry which is preliminary data.</text>
</comment>
<sequence length="183" mass="18715">MADDPSENAPAPSAQHSPTRAPSPGPAHLNLPKAPAPGPAHLNLPKAPAPGPAHLNLPRAPAPGPAHLHLPKAPAPGPALLHLPRAPAPGPAHLKMPKAQPAAASSQAPEAPSRQAHSRAKTPAPAMGRPVLQNDDMENKDGPRAVVVPSADDYGINFIVNINNNPGMPSAQASYKLYHKVAA</sequence>
<accession>A0AAV1I0P3</accession>
<feature type="region of interest" description="Disordered" evidence="1">
    <location>
        <begin position="1"/>
        <end position="146"/>
    </location>
</feature>
<protein>
    <submittedName>
        <fullName evidence="2">Uncharacterized protein</fullName>
    </submittedName>
</protein>
<evidence type="ECO:0000313" key="3">
    <source>
        <dbReference type="Proteomes" id="UP001314263"/>
    </source>
</evidence>